<evidence type="ECO:0000313" key="2">
    <source>
        <dbReference type="EMBL" id="SKB41288.1"/>
    </source>
</evidence>
<protein>
    <submittedName>
        <fullName evidence="2">Uncharacterized protein</fullName>
    </submittedName>
</protein>
<feature type="transmembrane region" description="Helical" evidence="1">
    <location>
        <begin position="35"/>
        <end position="52"/>
    </location>
</feature>
<keyword evidence="1" id="KW-0812">Transmembrane</keyword>
<keyword evidence="1" id="KW-1133">Transmembrane helix</keyword>
<proteinExistence type="predicted"/>
<dbReference type="EMBL" id="FUZF01000001">
    <property type="protein sequence ID" value="SKB41288.1"/>
    <property type="molecule type" value="Genomic_DNA"/>
</dbReference>
<keyword evidence="3" id="KW-1185">Reference proteome</keyword>
<sequence>MVEILKERLGQARAVVYILAVGLLFIDPVSIWGMIVKFSTICLLILLLHFLYQKCNYYNRNYEIPDILCLLSLTSQTGHLLWESINRYVA</sequence>
<accession>A0A1T5B203</accession>
<feature type="transmembrane region" description="Helical" evidence="1">
    <location>
        <begin position="12"/>
        <end position="29"/>
    </location>
</feature>
<dbReference type="Proteomes" id="UP000190150">
    <property type="component" value="Unassembled WGS sequence"/>
</dbReference>
<keyword evidence="1" id="KW-0472">Membrane</keyword>
<dbReference type="AlphaFoldDB" id="A0A1T5B203"/>
<reference evidence="3" key="1">
    <citation type="submission" date="2017-02" db="EMBL/GenBank/DDBJ databases">
        <authorList>
            <person name="Varghese N."/>
            <person name="Submissions S."/>
        </authorList>
    </citation>
    <scope>NUCLEOTIDE SEQUENCE [LARGE SCALE GENOMIC DNA]</scope>
    <source>
        <strain evidence="3">DSM 24091</strain>
    </source>
</reference>
<evidence type="ECO:0000256" key="1">
    <source>
        <dbReference type="SAM" id="Phobius"/>
    </source>
</evidence>
<gene>
    <name evidence="2" type="ORF">SAMN05660841_00397</name>
</gene>
<evidence type="ECO:0000313" key="3">
    <source>
        <dbReference type="Proteomes" id="UP000190150"/>
    </source>
</evidence>
<organism evidence="2 3">
    <name type="scientific">Sphingobacterium nematocida</name>
    <dbReference type="NCBI Taxonomy" id="1513896"/>
    <lineage>
        <taxon>Bacteria</taxon>
        <taxon>Pseudomonadati</taxon>
        <taxon>Bacteroidota</taxon>
        <taxon>Sphingobacteriia</taxon>
        <taxon>Sphingobacteriales</taxon>
        <taxon>Sphingobacteriaceae</taxon>
        <taxon>Sphingobacterium</taxon>
    </lineage>
</organism>
<name>A0A1T5B203_9SPHI</name>